<proteinExistence type="predicted"/>
<comment type="caution">
    <text evidence="1">The sequence shown here is derived from an EMBL/GenBank/DDBJ whole genome shotgun (WGS) entry which is preliminary data.</text>
</comment>
<dbReference type="Proteomes" id="UP000778262">
    <property type="component" value="Unassembled WGS sequence"/>
</dbReference>
<reference evidence="1" key="1">
    <citation type="submission" date="2018-11" db="EMBL/GenBank/DDBJ databases">
        <title>Genomics analysis of Putative Virulence Factors on Adhesion and Cytotoxicity for Cronobacter spp.</title>
        <authorList>
            <person name="Cui J."/>
        </authorList>
    </citation>
    <scope>NUCLEOTIDE SEQUENCE</scope>
    <source>
        <strain evidence="1">SD69</strain>
    </source>
</reference>
<sequence>MGYPLPNRAALGRVDVPKCVEIFVKPIKNNKLMQNEAVYVYKYLTKCISNAVPFGKKNIKKRVLAQKCEVVYSPLFSC</sequence>
<accession>A0A9Q4XQD8</accession>
<dbReference type="EMBL" id="RPBY01000002">
    <property type="protein sequence ID" value="NCH86801.1"/>
    <property type="molecule type" value="Genomic_DNA"/>
</dbReference>
<organism evidence="1 2">
    <name type="scientific">Cronobacter dublinensis</name>
    <dbReference type="NCBI Taxonomy" id="413497"/>
    <lineage>
        <taxon>Bacteria</taxon>
        <taxon>Pseudomonadati</taxon>
        <taxon>Pseudomonadota</taxon>
        <taxon>Gammaproteobacteria</taxon>
        <taxon>Enterobacterales</taxon>
        <taxon>Enterobacteriaceae</taxon>
        <taxon>Cronobacter</taxon>
    </lineage>
</organism>
<dbReference type="AlphaFoldDB" id="A0A9Q4XQD8"/>
<protein>
    <submittedName>
        <fullName evidence="1">Uncharacterized protein</fullName>
    </submittedName>
</protein>
<evidence type="ECO:0000313" key="2">
    <source>
        <dbReference type="Proteomes" id="UP000778262"/>
    </source>
</evidence>
<gene>
    <name evidence="1" type="ORF">EHJ13_04925</name>
</gene>
<name>A0A9Q4XQD8_9ENTR</name>
<evidence type="ECO:0000313" key="1">
    <source>
        <dbReference type="EMBL" id="NCH86801.1"/>
    </source>
</evidence>